<proteinExistence type="predicted"/>
<reference evidence="1 2" key="1">
    <citation type="submission" date="2019-08" db="EMBL/GenBank/DDBJ databases">
        <title>Whole genome of Aphis craccivora.</title>
        <authorList>
            <person name="Voronova N.V."/>
            <person name="Shulinski R.S."/>
            <person name="Bandarenka Y.V."/>
            <person name="Zhorov D.G."/>
            <person name="Warner D."/>
        </authorList>
    </citation>
    <scope>NUCLEOTIDE SEQUENCE [LARGE SCALE GENOMIC DNA]</scope>
    <source>
        <strain evidence="1">180601</strain>
        <tissue evidence="1">Whole Body</tissue>
    </source>
</reference>
<sequence>MHKFDRESILKKSPKGNIALRYFNKNNLLSEGRRKNIVETVVEHLIENKIHASPKCMENIADSIVKLFNVDVKIDIDFEFIYPDKSNHLFDNWSAFVHKVITFMTVKIKDGHSKNLLKQMLELP</sequence>
<dbReference type="AlphaFoldDB" id="A0A6G0W1X2"/>
<organism evidence="1 2">
    <name type="scientific">Aphis craccivora</name>
    <name type="common">Cowpea aphid</name>
    <dbReference type="NCBI Taxonomy" id="307492"/>
    <lineage>
        <taxon>Eukaryota</taxon>
        <taxon>Metazoa</taxon>
        <taxon>Ecdysozoa</taxon>
        <taxon>Arthropoda</taxon>
        <taxon>Hexapoda</taxon>
        <taxon>Insecta</taxon>
        <taxon>Pterygota</taxon>
        <taxon>Neoptera</taxon>
        <taxon>Paraneoptera</taxon>
        <taxon>Hemiptera</taxon>
        <taxon>Sternorrhyncha</taxon>
        <taxon>Aphidomorpha</taxon>
        <taxon>Aphidoidea</taxon>
        <taxon>Aphididae</taxon>
        <taxon>Aphidini</taxon>
        <taxon>Aphis</taxon>
        <taxon>Aphis</taxon>
    </lineage>
</organism>
<keyword evidence="2" id="KW-1185">Reference proteome</keyword>
<comment type="caution">
    <text evidence="1">The sequence shown here is derived from an EMBL/GenBank/DDBJ whole genome shotgun (WGS) entry which is preliminary data.</text>
</comment>
<evidence type="ECO:0000313" key="1">
    <source>
        <dbReference type="EMBL" id="KAF0720049.1"/>
    </source>
</evidence>
<gene>
    <name evidence="1" type="ORF">FWK35_00036530</name>
</gene>
<dbReference type="EMBL" id="VUJU01009487">
    <property type="protein sequence ID" value="KAF0720049.1"/>
    <property type="molecule type" value="Genomic_DNA"/>
</dbReference>
<dbReference type="OrthoDB" id="7755164at2759"/>
<protein>
    <submittedName>
        <fullName evidence="1">Uncharacterized protein</fullName>
    </submittedName>
</protein>
<name>A0A6G0W1X2_APHCR</name>
<dbReference type="Proteomes" id="UP000478052">
    <property type="component" value="Unassembled WGS sequence"/>
</dbReference>
<accession>A0A6G0W1X2</accession>
<evidence type="ECO:0000313" key="2">
    <source>
        <dbReference type="Proteomes" id="UP000478052"/>
    </source>
</evidence>